<comment type="caution">
    <text evidence="2">The sequence shown here is derived from an EMBL/GenBank/DDBJ whole genome shotgun (WGS) entry which is preliminary data.</text>
</comment>
<evidence type="ECO:0000256" key="1">
    <source>
        <dbReference type="SAM" id="Phobius"/>
    </source>
</evidence>
<keyword evidence="1" id="KW-0812">Transmembrane</keyword>
<keyword evidence="1" id="KW-1133">Transmembrane helix</keyword>
<dbReference type="RefSeq" id="WP_320317245.1">
    <property type="nucleotide sequence ID" value="NZ_JAVIIX010000009.1"/>
</dbReference>
<dbReference type="EMBL" id="JAVIIZ010000010">
    <property type="protein sequence ID" value="MDX8473942.1"/>
    <property type="molecule type" value="Genomic_DNA"/>
</dbReference>
<accession>A0ABU4XGQ3</accession>
<dbReference type="InterPro" id="IPR013901">
    <property type="entry name" value="Anthrone_oxy"/>
</dbReference>
<keyword evidence="1" id="KW-0472">Membrane</keyword>
<name>A0ABU4XGQ3_9HYPH</name>
<keyword evidence="3" id="KW-1185">Reference proteome</keyword>
<reference evidence="2 3" key="1">
    <citation type="submission" date="2023-08" db="EMBL/GenBank/DDBJ databases">
        <title>Implementing the SeqCode for naming new Mesorhizobium species isolated from Vachellia karroo root nodules.</title>
        <authorList>
            <person name="Van Lill M."/>
        </authorList>
    </citation>
    <scope>NUCLEOTIDE SEQUENCE [LARGE SCALE GENOMIC DNA]</scope>
    <source>
        <strain evidence="2 3">VK23A</strain>
    </source>
</reference>
<dbReference type="Pfam" id="PF08592">
    <property type="entry name" value="Anthrone_oxy"/>
    <property type="match status" value="1"/>
</dbReference>
<evidence type="ECO:0000313" key="2">
    <source>
        <dbReference type="EMBL" id="MDX8473942.1"/>
    </source>
</evidence>
<proteinExistence type="predicted"/>
<dbReference type="Proteomes" id="UP001271780">
    <property type="component" value="Unassembled WGS sequence"/>
</dbReference>
<gene>
    <name evidence="2" type="ORF">RFM27_17835</name>
</gene>
<evidence type="ECO:0000313" key="3">
    <source>
        <dbReference type="Proteomes" id="UP001271780"/>
    </source>
</evidence>
<protein>
    <submittedName>
        <fullName evidence="2">DUF1772 domain-containing protein</fullName>
    </submittedName>
</protein>
<feature type="transmembrane region" description="Helical" evidence="1">
    <location>
        <begin position="109"/>
        <end position="128"/>
    </location>
</feature>
<feature type="transmembrane region" description="Helical" evidence="1">
    <location>
        <begin position="183"/>
        <end position="202"/>
    </location>
</feature>
<sequence>MPLGQRFAVVDVWHAVQHTSLGAVHYGQWRTVRYGSASMPYCWRPCKCYFPPMASLAGGRNAGGSACFGRGGRLHGAAVYVSVAEQPARLALDDKALLREWQPSYKRGAAMQGSIAIVACVLGLIAWWQTGVAGFLAGAVAIILPWPWTLLVMMLTNRLLEAMKVEADNPQARSMIVKWGKMHLARIALGALATIAFVWASHPS</sequence>
<feature type="transmembrane region" description="Helical" evidence="1">
    <location>
        <begin position="134"/>
        <end position="155"/>
    </location>
</feature>
<dbReference type="PANTHER" id="PTHR36535:SF1">
    <property type="entry name" value="DUF1772 DOMAIN-CONTAINING PROTEIN"/>
    <property type="match status" value="1"/>
</dbReference>
<organism evidence="2 3">
    <name type="scientific">Mesorhizobium dulcispinae</name>
    <dbReference type="NCBI Taxonomy" id="3072316"/>
    <lineage>
        <taxon>Bacteria</taxon>
        <taxon>Pseudomonadati</taxon>
        <taxon>Pseudomonadota</taxon>
        <taxon>Alphaproteobacteria</taxon>
        <taxon>Hyphomicrobiales</taxon>
        <taxon>Phyllobacteriaceae</taxon>
        <taxon>Mesorhizobium</taxon>
    </lineage>
</organism>
<dbReference type="PANTHER" id="PTHR36535">
    <property type="entry name" value="YALI0E30327P"/>
    <property type="match status" value="1"/>
</dbReference>